<evidence type="ECO:0000313" key="7">
    <source>
        <dbReference type="EMBL" id="KAI9636965.1"/>
    </source>
</evidence>
<evidence type="ECO:0000256" key="4">
    <source>
        <dbReference type="PIRNR" id="PIRNR003352"/>
    </source>
</evidence>
<organism evidence="7 8">
    <name type="scientific">Dioszegia hungarica</name>
    <dbReference type="NCBI Taxonomy" id="4972"/>
    <lineage>
        <taxon>Eukaryota</taxon>
        <taxon>Fungi</taxon>
        <taxon>Dikarya</taxon>
        <taxon>Basidiomycota</taxon>
        <taxon>Agaricomycotina</taxon>
        <taxon>Tremellomycetes</taxon>
        <taxon>Tremellales</taxon>
        <taxon>Bulleribasidiaceae</taxon>
        <taxon>Dioszegia</taxon>
    </lineage>
</organism>
<feature type="compositionally biased region" description="Basic and acidic residues" evidence="5">
    <location>
        <begin position="341"/>
        <end position="350"/>
    </location>
</feature>
<evidence type="ECO:0000256" key="1">
    <source>
        <dbReference type="ARBA" id="ARBA00004123"/>
    </source>
</evidence>
<feature type="region of interest" description="Disordered" evidence="5">
    <location>
        <begin position="196"/>
        <end position="350"/>
    </location>
</feature>
<dbReference type="Pfam" id="PF01778">
    <property type="entry name" value="Ribosomal_L28e"/>
    <property type="match status" value="1"/>
</dbReference>
<dbReference type="Proteomes" id="UP001164286">
    <property type="component" value="Unassembled WGS sequence"/>
</dbReference>
<comment type="caution">
    <text evidence="7">The sequence shown here is derived from an EMBL/GenBank/DDBJ whole genome shotgun (WGS) entry which is preliminary data.</text>
</comment>
<name>A0AA38HBH7_9TREE</name>
<accession>A0AA38HBH7</accession>
<dbReference type="GO" id="GO:0030687">
    <property type="term" value="C:preribosome, large subunit precursor"/>
    <property type="evidence" value="ECO:0007669"/>
    <property type="project" value="TreeGrafter"/>
</dbReference>
<dbReference type="Gene3D" id="3.30.390.110">
    <property type="match status" value="1"/>
</dbReference>
<dbReference type="EMBL" id="JAKWFO010000005">
    <property type="protein sequence ID" value="KAI9636965.1"/>
    <property type="molecule type" value="Genomic_DNA"/>
</dbReference>
<feature type="compositionally biased region" description="Acidic residues" evidence="5">
    <location>
        <begin position="206"/>
        <end position="245"/>
    </location>
</feature>
<comment type="similarity">
    <text evidence="2 4">Belongs to the MAK16 family.</text>
</comment>
<dbReference type="PIRSF" id="PIRSF003352">
    <property type="entry name" value="MAK16"/>
    <property type="match status" value="1"/>
</dbReference>
<proteinExistence type="inferred from homology"/>
<dbReference type="InterPro" id="IPR006958">
    <property type="entry name" value="Mak16"/>
</dbReference>
<dbReference type="GO" id="GO:0005730">
    <property type="term" value="C:nucleolus"/>
    <property type="evidence" value="ECO:0007669"/>
    <property type="project" value="UniProtKB-UniRule"/>
</dbReference>
<evidence type="ECO:0000259" key="6">
    <source>
        <dbReference type="Pfam" id="PF01778"/>
    </source>
</evidence>
<dbReference type="GO" id="GO:0000460">
    <property type="term" value="P:maturation of 5.8S rRNA"/>
    <property type="evidence" value="ECO:0007669"/>
    <property type="project" value="TreeGrafter"/>
</dbReference>
<evidence type="ECO:0000313" key="8">
    <source>
        <dbReference type="Proteomes" id="UP001164286"/>
    </source>
</evidence>
<keyword evidence="8" id="KW-1185">Reference proteome</keyword>
<feature type="compositionally biased region" description="Acidic residues" evidence="5">
    <location>
        <begin position="280"/>
        <end position="292"/>
    </location>
</feature>
<evidence type="ECO:0000256" key="5">
    <source>
        <dbReference type="SAM" id="MobiDB-lite"/>
    </source>
</evidence>
<dbReference type="RefSeq" id="XP_052946742.1">
    <property type="nucleotide sequence ID" value="XM_053093545.1"/>
</dbReference>
<dbReference type="Pfam" id="PF04874">
    <property type="entry name" value="Mak16"/>
    <property type="match status" value="1"/>
</dbReference>
<feature type="compositionally biased region" description="Acidic residues" evidence="5">
    <location>
        <begin position="253"/>
        <end position="267"/>
    </location>
</feature>
<comment type="subcellular location">
    <subcellularLocation>
        <location evidence="1">Nucleus</location>
    </subcellularLocation>
</comment>
<evidence type="ECO:0000256" key="2">
    <source>
        <dbReference type="ARBA" id="ARBA00005514"/>
    </source>
</evidence>
<gene>
    <name evidence="7" type="ORF">MKK02DRAFT_45672</name>
</gene>
<evidence type="ECO:0000256" key="3">
    <source>
        <dbReference type="ARBA" id="ARBA00023242"/>
    </source>
</evidence>
<keyword evidence="3 4" id="KW-0539">Nucleus</keyword>
<dbReference type="FunFam" id="3.30.390.110:FF:000001">
    <property type="entry name" value="Protein MAK16 homolog"/>
    <property type="match status" value="1"/>
</dbReference>
<dbReference type="GeneID" id="77732750"/>
<sequence>MQSDEVIWQVINHQFCSYKVKTVTQNFCRNEYNLTGFCTRQSCPLANSRYATVREKEGVLYLYMKTIERAHTPANMWERVRLSNNYEKALEQIDSELIYWPNFITHKCKQRITKITQYLMKMRRLRMAQQPKMVGIKKKLDRRETTRERKALAAAHLEKSIEKELLERLRSKAYGDAPMNVNEDVWRQVLDMDRRKEKGKERELEGEMEMEEEEEMVDDESLYDEDESDDGEDGEEGESGDEEDVWGGREIVDSEDESGDDMEDYMSEEGSGRDFPSDLDVGDDDDEDGEGDDAPKAAARPKAGPSVGTKRKQPPTTSKKGPSASKKRPQVEVEYEVETEPLSKEMLRNW</sequence>
<dbReference type="PANTHER" id="PTHR23405:SF4">
    <property type="entry name" value="PROTEIN MAK16 HOMOLOG"/>
    <property type="match status" value="1"/>
</dbReference>
<dbReference type="InterPro" id="IPR029004">
    <property type="entry name" value="Ribosomal_eL28/Mak16"/>
</dbReference>
<dbReference type="PANTHER" id="PTHR23405">
    <property type="entry name" value="MAINTENANCE OF KILLER 16 MAK16 PROTEIN-RELATED"/>
    <property type="match status" value="1"/>
</dbReference>
<reference evidence="7" key="1">
    <citation type="journal article" date="2022" name="G3 (Bethesda)">
        <title>High quality genome of the basidiomycete yeast Dioszegia hungarica PDD-24b-2 isolated from cloud water.</title>
        <authorList>
            <person name="Jarrige D."/>
            <person name="Haridas S."/>
            <person name="Bleykasten-Grosshans C."/>
            <person name="Joly M."/>
            <person name="Nadalig T."/>
            <person name="Sancelme M."/>
            <person name="Vuilleumier S."/>
            <person name="Grigoriev I.V."/>
            <person name="Amato P."/>
            <person name="Bringel F."/>
        </authorList>
    </citation>
    <scope>NUCLEOTIDE SEQUENCE</scope>
    <source>
        <strain evidence="7">PDD-24b-2</strain>
    </source>
</reference>
<dbReference type="GO" id="GO:0000470">
    <property type="term" value="P:maturation of LSU-rRNA"/>
    <property type="evidence" value="ECO:0007669"/>
    <property type="project" value="TreeGrafter"/>
</dbReference>
<protein>
    <recommendedName>
        <fullName evidence="4">Protein MAK16</fullName>
    </recommendedName>
</protein>
<feature type="compositionally biased region" description="Basic and acidic residues" evidence="5">
    <location>
        <begin position="196"/>
        <end position="205"/>
    </location>
</feature>
<dbReference type="AlphaFoldDB" id="A0AA38HBH7"/>
<feature type="domain" description="Ribosomal eL28/Mak16" evidence="6">
    <location>
        <begin position="6"/>
        <end position="118"/>
    </location>
</feature>